<organism evidence="2 3">
    <name type="scientific">Ktedonospora formicarum</name>
    <dbReference type="NCBI Taxonomy" id="2778364"/>
    <lineage>
        <taxon>Bacteria</taxon>
        <taxon>Bacillati</taxon>
        <taxon>Chloroflexota</taxon>
        <taxon>Ktedonobacteria</taxon>
        <taxon>Ktedonobacterales</taxon>
        <taxon>Ktedonobacteraceae</taxon>
        <taxon>Ktedonospora</taxon>
    </lineage>
</organism>
<evidence type="ECO:0000256" key="1">
    <source>
        <dbReference type="SAM" id="MobiDB-lite"/>
    </source>
</evidence>
<sequence>MNAAECEARANSIDFNTEGLSLGADGESPVKREGSYRKTPPTHHAQYLPDSTDDVHAAEPLDERVEKLTQSFGQRTWG</sequence>
<protein>
    <submittedName>
        <fullName evidence="2">Uncharacterized protein</fullName>
    </submittedName>
</protein>
<dbReference type="EMBL" id="BNJF01000001">
    <property type="protein sequence ID" value="GHO41943.1"/>
    <property type="molecule type" value="Genomic_DNA"/>
</dbReference>
<keyword evidence="3" id="KW-1185">Reference proteome</keyword>
<dbReference type="Proteomes" id="UP000612362">
    <property type="component" value="Unassembled WGS sequence"/>
</dbReference>
<accession>A0A8J3HWK9</accession>
<proteinExistence type="predicted"/>
<dbReference type="AlphaFoldDB" id="A0A8J3HWK9"/>
<evidence type="ECO:0000313" key="3">
    <source>
        <dbReference type="Proteomes" id="UP000612362"/>
    </source>
</evidence>
<reference evidence="2" key="1">
    <citation type="submission" date="2020-10" db="EMBL/GenBank/DDBJ databases">
        <title>Taxonomic study of unclassified bacteria belonging to the class Ktedonobacteria.</title>
        <authorList>
            <person name="Yabe S."/>
            <person name="Wang C.M."/>
            <person name="Zheng Y."/>
            <person name="Sakai Y."/>
            <person name="Cavaletti L."/>
            <person name="Monciardini P."/>
            <person name="Donadio S."/>
        </authorList>
    </citation>
    <scope>NUCLEOTIDE SEQUENCE</scope>
    <source>
        <strain evidence="2">SOSP1-1</strain>
    </source>
</reference>
<feature type="region of interest" description="Disordered" evidence="1">
    <location>
        <begin position="17"/>
        <end position="51"/>
    </location>
</feature>
<gene>
    <name evidence="2" type="ORF">KSX_01060</name>
</gene>
<comment type="caution">
    <text evidence="2">The sequence shown here is derived from an EMBL/GenBank/DDBJ whole genome shotgun (WGS) entry which is preliminary data.</text>
</comment>
<name>A0A8J3HWK9_9CHLR</name>
<evidence type="ECO:0000313" key="2">
    <source>
        <dbReference type="EMBL" id="GHO41943.1"/>
    </source>
</evidence>